<evidence type="ECO:0000259" key="6">
    <source>
        <dbReference type="Pfam" id="PF02826"/>
    </source>
</evidence>
<dbReference type="STRING" id="1133569.FD21_GL001393"/>
<organism evidence="7 8">
    <name type="scientific">Liquorilactobacillus vini DSM 20605</name>
    <dbReference type="NCBI Taxonomy" id="1133569"/>
    <lineage>
        <taxon>Bacteria</taxon>
        <taxon>Bacillati</taxon>
        <taxon>Bacillota</taxon>
        <taxon>Bacilli</taxon>
        <taxon>Lactobacillales</taxon>
        <taxon>Lactobacillaceae</taxon>
        <taxon>Liquorilactobacillus</taxon>
    </lineage>
</organism>
<feature type="domain" description="D-isomer specific 2-hydroxyacid dehydrogenase catalytic" evidence="5">
    <location>
        <begin position="25"/>
        <end position="304"/>
    </location>
</feature>
<dbReference type="PANTHER" id="PTHR43333:SF1">
    <property type="entry name" value="D-ISOMER SPECIFIC 2-HYDROXYACID DEHYDROGENASE NAD-BINDING DOMAIN-CONTAINING PROTEIN"/>
    <property type="match status" value="1"/>
</dbReference>
<evidence type="ECO:0000259" key="5">
    <source>
        <dbReference type="Pfam" id="PF00389"/>
    </source>
</evidence>
<dbReference type="PANTHER" id="PTHR43333">
    <property type="entry name" value="2-HACID_DH_C DOMAIN-CONTAINING PROTEIN"/>
    <property type="match status" value="1"/>
</dbReference>
<reference evidence="7 8" key="1">
    <citation type="journal article" date="2015" name="Genome Announc.">
        <title>Expanding the biotechnology potential of lactobacilli through comparative genomics of 213 strains and associated genera.</title>
        <authorList>
            <person name="Sun Z."/>
            <person name="Harris H.M."/>
            <person name="McCann A."/>
            <person name="Guo C."/>
            <person name="Argimon S."/>
            <person name="Zhang W."/>
            <person name="Yang X."/>
            <person name="Jeffery I.B."/>
            <person name="Cooney J.C."/>
            <person name="Kagawa T.F."/>
            <person name="Liu W."/>
            <person name="Song Y."/>
            <person name="Salvetti E."/>
            <person name="Wrobel A."/>
            <person name="Rasinkangas P."/>
            <person name="Parkhill J."/>
            <person name="Rea M.C."/>
            <person name="O'Sullivan O."/>
            <person name="Ritari J."/>
            <person name="Douillard F.P."/>
            <person name="Paul Ross R."/>
            <person name="Yang R."/>
            <person name="Briner A.E."/>
            <person name="Felis G.E."/>
            <person name="de Vos W.M."/>
            <person name="Barrangou R."/>
            <person name="Klaenhammer T.R."/>
            <person name="Caufield P.W."/>
            <person name="Cui Y."/>
            <person name="Zhang H."/>
            <person name="O'Toole P.W."/>
        </authorList>
    </citation>
    <scope>NUCLEOTIDE SEQUENCE [LARGE SCALE GENOMIC DNA]</scope>
    <source>
        <strain evidence="7 8">DSM 20605</strain>
    </source>
</reference>
<dbReference type="PATRIC" id="fig|1133569.4.peg.1528"/>
<sequence length="311" mass="35527">MIQVLLLVQPKKRQLEKLTKIFPQVVFTTDPSSASTAEIVLGWRAELKEVFLQNSNLKWVQAQSAGVDYLPLKEFANKKILLTNASGLHSRYIAETVTGYILLENRGLRKIIQHPGEWFEPEVLESREQTALIFGTGKIGREIGRYCRFLGMQVWGVNRHGMDDSLSDVFDHVITLADYQKLSKQLEINFLISVLPGTKATAGFFDQKMLQQCQPGYTLINVGRGSAVKERDLLNLLKIDYLRSAYLDVFEHEPLSKDSILWHHPRVFATPHISGLLPHFRQELFPLFSDNLNRYLTNRSLRNLVDLSAGY</sequence>
<dbReference type="SUPFAM" id="SSF51735">
    <property type="entry name" value="NAD(P)-binding Rossmann-fold domains"/>
    <property type="match status" value="1"/>
</dbReference>
<feature type="domain" description="D-isomer specific 2-hydroxyacid dehydrogenase NAD-binding" evidence="6">
    <location>
        <begin position="115"/>
        <end position="274"/>
    </location>
</feature>
<evidence type="ECO:0000313" key="8">
    <source>
        <dbReference type="Proteomes" id="UP000051576"/>
    </source>
</evidence>
<dbReference type="Pfam" id="PF00389">
    <property type="entry name" value="2-Hacid_dh"/>
    <property type="match status" value="1"/>
</dbReference>
<dbReference type="GO" id="GO:0051287">
    <property type="term" value="F:NAD binding"/>
    <property type="evidence" value="ECO:0007669"/>
    <property type="project" value="InterPro"/>
</dbReference>
<keyword evidence="8" id="KW-1185">Reference proteome</keyword>
<accession>A0A0R2CE36</accession>
<name>A0A0R2CE36_9LACO</name>
<dbReference type="eggNOG" id="COG0111">
    <property type="taxonomic scope" value="Bacteria"/>
</dbReference>
<dbReference type="Pfam" id="PF02826">
    <property type="entry name" value="2-Hacid_dh_C"/>
    <property type="match status" value="1"/>
</dbReference>
<keyword evidence="2 4" id="KW-0560">Oxidoreductase</keyword>
<evidence type="ECO:0000256" key="4">
    <source>
        <dbReference type="RuleBase" id="RU003719"/>
    </source>
</evidence>
<dbReference type="InterPro" id="IPR006140">
    <property type="entry name" value="D-isomer_DH_NAD-bd"/>
</dbReference>
<dbReference type="Proteomes" id="UP000051576">
    <property type="component" value="Unassembled WGS sequence"/>
</dbReference>
<protein>
    <submittedName>
        <fullName evidence="7">Phosphoglycerate dehydrogenase-like protein</fullName>
    </submittedName>
</protein>
<dbReference type="Gene3D" id="3.40.50.720">
    <property type="entry name" value="NAD(P)-binding Rossmann-like Domain"/>
    <property type="match status" value="2"/>
</dbReference>
<dbReference type="GO" id="GO:0016616">
    <property type="term" value="F:oxidoreductase activity, acting on the CH-OH group of donors, NAD or NADP as acceptor"/>
    <property type="evidence" value="ECO:0007669"/>
    <property type="project" value="InterPro"/>
</dbReference>
<proteinExistence type="inferred from homology"/>
<dbReference type="InterPro" id="IPR006139">
    <property type="entry name" value="D-isomer_2_OHA_DH_cat_dom"/>
</dbReference>
<evidence type="ECO:0000256" key="2">
    <source>
        <dbReference type="ARBA" id="ARBA00023002"/>
    </source>
</evidence>
<evidence type="ECO:0000256" key="3">
    <source>
        <dbReference type="ARBA" id="ARBA00023027"/>
    </source>
</evidence>
<dbReference type="AlphaFoldDB" id="A0A0R2CE36"/>
<keyword evidence="3" id="KW-0520">NAD</keyword>
<dbReference type="SUPFAM" id="SSF52283">
    <property type="entry name" value="Formate/glycerate dehydrogenase catalytic domain-like"/>
    <property type="match status" value="1"/>
</dbReference>
<dbReference type="EMBL" id="AYYX01000004">
    <property type="protein sequence ID" value="KRM89536.1"/>
    <property type="molecule type" value="Genomic_DNA"/>
</dbReference>
<gene>
    <name evidence="7" type="ORF">FD21_GL001393</name>
</gene>
<dbReference type="OrthoDB" id="9805416at2"/>
<evidence type="ECO:0000313" key="7">
    <source>
        <dbReference type="EMBL" id="KRM89536.1"/>
    </source>
</evidence>
<comment type="similarity">
    <text evidence="1 4">Belongs to the D-isomer specific 2-hydroxyacid dehydrogenase family.</text>
</comment>
<evidence type="ECO:0000256" key="1">
    <source>
        <dbReference type="ARBA" id="ARBA00005854"/>
    </source>
</evidence>
<dbReference type="RefSeq" id="WP_010579452.1">
    <property type="nucleotide sequence ID" value="NZ_AHYZ01000010.1"/>
</dbReference>
<comment type="caution">
    <text evidence="7">The sequence shown here is derived from an EMBL/GenBank/DDBJ whole genome shotgun (WGS) entry which is preliminary data.</text>
</comment>
<dbReference type="InterPro" id="IPR036291">
    <property type="entry name" value="NAD(P)-bd_dom_sf"/>
</dbReference>